<feature type="non-terminal residue" evidence="1">
    <location>
        <position position="1"/>
    </location>
</feature>
<sequence length="68" mass="7776">IRLGTSFNQPLDALAHMENLEEIVINNGKFRYGRQLLGIYNVLPLLKCVTIPSVKDGHIQIRKFVKNK</sequence>
<accession>X0VBB6</accession>
<gene>
    <name evidence="1" type="ORF">S01H1_56018</name>
</gene>
<reference evidence="1" key="1">
    <citation type="journal article" date="2014" name="Front. Microbiol.">
        <title>High frequency of phylogenetically diverse reductive dehalogenase-homologous genes in deep subseafloor sedimentary metagenomes.</title>
        <authorList>
            <person name="Kawai M."/>
            <person name="Futagami T."/>
            <person name="Toyoda A."/>
            <person name="Takaki Y."/>
            <person name="Nishi S."/>
            <person name="Hori S."/>
            <person name="Arai W."/>
            <person name="Tsubouchi T."/>
            <person name="Morono Y."/>
            <person name="Uchiyama I."/>
            <person name="Ito T."/>
            <person name="Fujiyama A."/>
            <person name="Inagaki F."/>
            <person name="Takami H."/>
        </authorList>
    </citation>
    <scope>NUCLEOTIDE SEQUENCE</scope>
    <source>
        <strain evidence="1">Expedition CK06-06</strain>
    </source>
</reference>
<protein>
    <submittedName>
        <fullName evidence="1">Uncharacterized protein</fullName>
    </submittedName>
</protein>
<dbReference type="AlphaFoldDB" id="X0VBB6"/>
<evidence type="ECO:0000313" key="1">
    <source>
        <dbReference type="EMBL" id="GAG15394.1"/>
    </source>
</evidence>
<proteinExistence type="predicted"/>
<dbReference type="EMBL" id="BARS01036441">
    <property type="protein sequence ID" value="GAG15394.1"/>
    <property type="molecule type" value="Genomic_DNA"/>
</dbReference>
<name>X0VBB6_9ZZZZ</name>
<comment type="caution">
    <text evidence="1">The sequence shown here is derived from an EMBL/GenBank/DDBJ whole genome shotgun (WGS) entry which is preliminary data.</text>
</comment>
<organism evidence="1">
    <name type="scientific">marine sediment metagenome</name>
    <dbReference type="NCBI Taxonomy" id="412755"/>
    <lineage>
        <taxon>unclassified sequences</taxon>
        <taxon>metagenomes</taxon>
        <taxon>ecological metagenomes</taxon>
    </lineage>
</organism>